<evidence type="ECO:0000313" key="3">
    <source>
        <dbReference type="EMBL" id="KAG5669313.1"/>
    </source>
</evidence>
<dbReference type="AlphaFoldDB" id="A0A9J6BHE8"/>
<sequence length="447" mass="50418">MAPMVRVGTLPMRLLALEMGADLVYTEELIDFKLLKCKRIENKVLNTIDFVDESEGNNVVFRTCEKEKSKVILQIGTADVGRAVRAAKLVENDVAGIDINMGCPKEFSVKGGMGVALAANLPKAKQILSTLVKALKIPVTCKIRIKKTVEETIEHVKELETTGISAIAIHARTRDERPHHKPHPEVIKAVCQEVKIPVICNGGSKEIEKHSDIYKYKELCGASSIMIARAAQWNVSIFKKDGKMEPVLDVIQKYLKYAIDYDSTAMNTKYCIQNILLSLQESEMGRRFLDAQIMEQIAEVFGMKEYCKKKQLEQQMKQAELEQQENEISNDIEPLKKRLKLIDDDTIVENIYFIRSNYGESHDLPKSILHLFLLKNSPNLKPKYKIEKDGIHFRATLELNGKKYVSTSLEKNKKTAEQCASLVACLHLGLVTKQELIANGSMKIIES</sequence>
<dbReference type="PANTHER" id="PTHR45936:SF1">
    <property type="entry name" value="TRNA-DIHYDROURIDINE(20) SYNTHASE [NAD(P)+]-LIKE"/>
    <property type="match status" value="1"/>
</dbReference>
<evidence type="ECO:0000259" key="2">
    <source>
        <dbReference type="Pfam" id="PF01207"/>
    </source>
</evidence>
<dbReference type="CDD" id="cd02801">
    <property type="entry name" value="DUS_like_FMN"/>
    <property type="match status" value="1"/>
</dbReference>
<dbReference type="SUPFAM" id="SSF51395">
    <property type="entry name" value="FMN-linked oxidoreductases"/>
    <property type="match status" value="1"/>
</dbReference>
<organism evidence="3 4">
    <name type="scientific">Polypedilum vanderplanki</name>
    <name type="common">Sleeping chironomid midge</name>
    <dbReference type="NCBI Taxonomy" id="319348"/>
    <lineage>
        <taxon>Eukaryota</taxon>
        <taxon>Metazoa</taxon>
        <taxon>Ecdysozoa</taxon>
        <taxon>Arthropoda</taxon>
        <taxon>Hexapoda</taxon>
        <taxon>Insecta</taxon>
        <taxon>Pterygota</taxon>
        <taxon>Neoptera</taxon>
        <taxon>Endopterygota</taxon>
        <taxon>Diptera</taxon>
        <taxon>Nematocera</taxon>
        <taxon>Chironomoidea</taxon>
        <taxon>Chironomidae</taxon>
        <taxon>Chironominae</taxon>
        <taxon>Polypedilum</taxon>
        <taxon>Polypedilum</taxon>
    </lineage>
</organism>
<dbReference type="GO" id="GO:0010468">
    <property type="term" value="P:regulation of gene expression"/>
    <property type="evidence" value="ECO:0007669"/>
    <property type="project" value="UniProtKB-ARBA"/>
</dbReference>
<evidence type="ECO:0000259" key="1">
    <source>
        <dbReference type="Pfam" id="PF00035"/>
    </source>
</evidence>
<dbReference type="InterPro" id="IPR035587">
    <property type="entry name" value="DUS-like_FMN-bd"/>
</dbReference>
<dbReference type="Gene3D" id="3.30.160.20">
    <property type="match status" value="1"/>
</dbReference>
<dbReference type="InterPro" id="IPR052582">
    <property type="entry name" value="tRNA-DUS-like"/>
</dbReference>
<dbReference type="EMBL" id="JADBJN010000004">
    <property type="protein sequence ID" value="KAG5669313.1"/>
    <property type="molecule type" value="Genomic_DNA"/>
</dbReference>
<protein>
    <submittedName>
        <fullName evidence="3">Uncharacterized protein</fullName>
    </submittedName>
</protein>
<comment type="caution">
    <text evidence="3">The sequence shown here is derived from an EMBL/GenBank/DDBJ whole genome shotgun (WGS) entry which is preliminary data.</text>
</comment>
<dbReference type="Gene3D" id="3.20.20.70">
    <property type="entry name" value="Aldolase class I"/>
    <property type="match status" value="1"/>
</dbReference>
<feature type="domain" description="DRBM" evidence="1">
    <location>
        <begin position="365"/>
        <end position="428"/>
    </location>
</feature>
<dbReference type="Pfam" id="PF01207">
    <property type="entry name" value="Dus"/>
    <property type="match status" value="1"/>
</dbReference>
<dbReference type="InterPro" id="IPR013785">
    <property type="entry name" value="Aldolase_TIM"/>
</dbReference>
<dbReference type="OrthoDB" id="10262250at2759"/>
<feature type="domain" description="DUS-like FMN-binding" evidence="2">
    <location>
        <begin position="1"/>
        <end position="328"/>
    </location>
</feature>
<proteinExistence type="predicted"/>
<accession>A0A9J6BHE8</accession>
<name>A0A9J6BHE8_POLVA</name>
<keyword evidence="4" id="KW-1185">Reference proteome</keyword>
<dbReference type="GO" id="GO:0005737">
    <property type="term" value="C:cytoplasm"/>
    <property type="evidence" value="ECO:0007669"/>
    <property type="project" value="TreeGrafter"/>
</dbReference>
<evidence type="ECO:0000313" key="4">
    <source>
        <dbReference type="Proteomes" id="UP001107558"/>
    </source>
</evidence>
<dbReference type="SUPFAM" id="SSF54768">
    <property type="entry name" value="dsRNA-binding domain-like"/>
    <property type="match status" value="1"/>
</dbReference>
<dbReference type="GO" id="GO:0017150">
    <property type="term" value="F:tRNA dihydrouridine synthase activity"/>
    <property type="evidence" value="ECO:0007669"/>
    <property type="project" value="TreeGrafter"/>
</dbReference>
<dbReference type="PANTHER" id="PTHR45936">
    <property type="entry name" value="TRNA-DIHYDROURIDINE(20) SYNTHASE [NAD(P)+]-LIKE"/>
    <property type="match status" value="1"/>
</dbReference>
<dbReference type="Proteomes" id="UP001107558">
    <property type="component" value="Chromosome 4"/>
</dbReference>
<gene>
    <name evidence="3" type="ORF">PVAND_017201</name>
</gene>
<reference evidence="3" key="1">
    <citation type="submission" date="2021-03" db="EMBL/GenBank/DDBJ databases">
        <title>Chromosome level genome of the anhydrobiotic midge Polypedilum vanderplanki.</title>
        <authorList>
            <person name="Yoshida Y."/>
            <person name="Kikawada T."/>
            <person name="Gusev O."/>
        </authorList>
    </citation>
    <scope>NUCLEOTIDE SEQUENCE</scope>
    <source>
        <strain evidence="3">NIAS01</strain>
        <tissue evidence="3">Whole body or cell culture</tissue>
    </source>
</reference>
<dbReference type="InterPro" id="IPR014720">
    <property type="entry name" value="dsRBD_dom"/>
</dbReference>
<dbReference type="Pfam" id="PF00035">
    <property type="entry name" value="dsrm"/>
    <property type="match status" value="1"/>
</dbReference>